<dbReference type="RefSeq" id="WP_066075611.1">
    <property type="nucleotide sequence ID" value="NZ_CP181246.1"/>
</dbReference>
<dbReference type="InterPro" id="IPR009414">
    <property type="entry name" value="DUF1064"/>
</dbReference>
<gene>
    <name evidence="1" type="ORF">NCTC10295_02183</name>
</gene>
<dbReference type="Proteomes" id="UP000254651">
    <property type="component" value="Unassembled WGS sequence"/>
</dbReference>
<reference evidence="1 2" key="1">
    <citation type="submission" date="2018-06" db="EMBL/GenBank/DDBJ databases">
        <authorList>
            <consortium name="Pathogen Informatics"/>
            <person name="Doyle S."/>
        </authorList>
    </citation>
    <scope>NUCLEOTIDE SEQUENCE [LARGE SCALE GENOMIC DNA]</scope>
    <source>
        <strain evidence="1 2">NCTC10295</strain>
    </source>
</reference>
<keyword evidence="2" id="KW-1185">Reference proteome</keyword>
<dbReference type="Pfam" id="PF06356">
    <property type="entry name" value="DUF1064"/>
    <property type="match status" value="1"/>
</dbReference>
<accession>A0A378UJ43</accession>
<proteinExistence type="predicted"/>
<dbReference type="EMBL" id="UGQS01000002">
    <property type="protein sequence ID" value="STZ77366.1"/>
    <property type="molecule type" value="Genomic_DNA"/>
</dbReference>
<sequence>MATVGSKYGNRKTNGYDSRREAQYAAKLEALRRAADPETRVADIRKQVPFELIPAQRGADGKVVERACKYIADFVVTRASGRVDVIDVKGFKTPDYIIKRKLMLKVHGIRILEV</sequence>
<dbReference type="AlphaFoldDB" id="A0A378UJ43"/>
<protein>
    <submittedName>
        <fullName evidence="1">Protein of uncharacterized function (DUF1064)</fullName>
    </submittedName>
</protein>
<evidence type="ECO:0000313" key="2">
    <source>
        <dbReference type="Proteomes" id="UP000254651"/>
    </source>
</evidence>
<evidence type="ECO:0000313" key="1">
    <source>
        <dbReference type="EMBL" id="STZ77366.1"/>
    </source>
</evidence>
<name>A0A378UJ43_BERDE</name>
<organism evidence="1 2">
    <name type="scientific">Bergeriella denitrificans</name>
    <name type="common">Neisseria denitrificans</name>
    <dbReference type="NCBI Taxonomy" id="494"/>
    <lineage>
        <taxon>Bacteria</taxon>
        <taxon>Pseudomonadati</taxon>
        <taxon>Pseudomonadota</taxon>
        <taxon>Betaproteobacteria</taxon>
        <taxon>Neisseriales</taxon>
        <taxon>Neisseriaceae</taxon>
        <taxon>Bergeriella</taxon>
    </lineage>
</organism>